<organism evidence="1 2">
    <name type="scientific">Rhizopus oryzae</name>
    <name type="common">Mucormycosis agent</name>
    <name type="synonym">Rhizopus arrhizus var. delemar</name>
    <dbReference type="NCBI Taxonomy" id="64495"/>
    <lineage>
        <taxon>Eukaryota</taxon>
        <taxon>Fungi</taxon>
        <taxon>Fungi incertae sedis</taxon>
        <taxon>Mucoromycota</taxon>
        <taxon>Mucoromycotina</taxon>
        <taxon>Mucoromycetes</taxon>
        <taxon>Mucorales</taxon>
        <taxon>Mucorineae</taxon>
        <taxon>Rhizopodaceae</taxon>
        <taxon>Rhizopus</taxon>
    </lineage>
</organism>
<evidence type="ECO:0000313" key="2">
    <source>
        <dbReference type="Proteomes" id="UP000716291"/>
    </source>
</evidence>
<keyword evidence="2" id="KW-1185">Reference proteome</keyword>
<gene>
    <name evidence="1" type="ORF">G6F64_009733</name>
</gene>
<dbReference type="OrthoDB" id="2354504at2759"/>
<name>A0A9P6X311_RHIOR</name>
<sequence length="531" mass="62561">MSNNHFLIDSPQSTEELLFEYLQPQIQRQHDQSEQCSPITITEYDPYDYYYYSLNNVLSSTNQTITMEFSSFSDLQTALLDLENPDPSCPYPQKQQQQQQIVYNPSCEKELIYPVLPPAAIDIPASIRTTIENSNFMDFLMYRAIQHWCCIGFKVAPISVDLIKDWRRAPQPIVYCIASISLVSLIEPERDCSKQAAVAFYEQARAKMDDVFLDDMKPQMIQSYFCLSYTSNLLRLYEQQRIWGGLASISLQHLAKRAVVDPLTLGCWLRWYYVDAWMSLTLNQDCLLPDLVPWLQIERIQEISISNEDDGNQLYSFGCLTFYMRRYIRLLHSGKVFASPYERTPSRHYYEITECLVNWYQRLPLYTSSPSRLHLHLCYHSMRLVILYQFLRPQHPPPDDILIDCLETNLELLQALQHLKEMGCDQSTYHHMFYTIHNTAKRIHQYNLDSFKHISEELLKINLTFLKRTQGYIHDVFKMKFYAEQIQNQLKRMNIKENTENQHVSTSQILVFKKDTSAVIKRKKKISNKVK</sequence>
<dbReference type="Proteomes" id="UP000716291">
    <property type="component" value="Unassembled WGS sequence"/>
</dbReference>
<evidence type="ECO:0008006" key="3">
    <source>
        <dbReference type="Google" id="ProtNLM"/>
    </source>
</evidence>
<dbReference type="EMBL" id="JAANQT010001840">
    <property type="protein sequence ID" value="KAG1303826.1"/>
    <property type="molecule type" value="Genomic_DNA"/>
</dbReference>
<proteinExistence type="predicted"/>
<evidence type="ECO:0000313" key="1">
    <source>
        <dbReference type="EMBL" id="KAG1303826.1"/>
    </source>
</evidence>
<protein>
    <recommendedName>
        <fullName evidence="3">Transcription factor domain-containing protein</fullName>
    </recommendedName>
</protein>
<accession>A0A9P6X311</accession>
<reference evidence="1" key="1">
    <citation type="journal article" date="2020" name="Microb. Genom.">
        <title>Genetic diversity of clinical and environmental Mucorales isolates obtained from an investigation of mucormycosis cases among solid organ transplant recipients.</title>
        <authorList>
            <person name="Nguyen M.H."/>
            <person name="Kaul D."/>
            <person name="Muto C."/>
            <person name="Cheng S.J."/>
            <person name="Richter R.A."/>
            <person name="Bruno V.M."/>
            <person name="Liu G."/>
            <person name="Beyhan S."/>
            <person name="Sundermann A.J."/>
            <person name="Mounaud S."/>
            <person name="Pasculle A.W."/>
            <person name="Nierman W.C."/>
            <person name="Driscoll E."/>
            <person name="Cumbie R."/>
            <person name="Clancy C.J."/>
            <person name="Dupont C.L."/>
        </authorList>
    </citation>
    <scope>NUCLEOTIDE SEQUENCE</scope>
    <source>
        <strain evidence="1">GL11</strain>
    </source>
</reference>
<comment type="caution">
    <text evidence="1">The sequence shown here is derived from an EMBL/GenBank/DDBJ whole genome shotgun (WGS) entry which is preliminary data.</text>
</comment>
<dbReference type="CDD" id="cd12148">
    <property type="entry name" value="fungal_TF_MHR"/>
    <property type="match status" value="1"/>
</dbReference>
<dbReference type="AlphaFoldDB" id="A0A9P6X311"/>